<accession>A0ACC1JEZ8</accession>
<comment type="caution">
    <text evidence="1">The sequence shown here is derived from an EMBL/GenBank/DDBJ whole genome shotgun (WGS) entry which is preliminary data.</text>
</comment>
<dbReference type="Proteomes" id="UP001150603">
    <property type="component" value="Unassembled WGS sequence"/>
</dbReference>
<organism evidence="1 2">
    <name type="scientific">Linderina macrospora</name>
    <dbReference type="NCBI Taxonomy" id="4868"/>
    <lineage>
        <taxon>Eukaryota</taxon>
        <taxon>Fungi</taxon>
        <taxon>Fungi incertae sedis</taxon>
        <taxon>Zoopagomycota</taxon>
        <taxon>Kickxellomycotina</taxon>
        <taxon>Kickxellomycetes</taxon>
        <taxon>Kickxellales</taxon>
        <taxon>Kickxellaceae</taxon>
        <taxon>Linderina</taxon>
    </lineage>
</organism>
<name>A0ACC1JEZ8_9FUNG</name>
<dbReference type="EMBL" id="JANBPW010000380">
    <property type="protein sequence ID" value="KAJ1949706.1"/>
    <property type="molecule type" value="Genomic_DNA"/>
</dbReference>
<reference evidence="1" key="1">
    <citation type="submission" date="2022-07" db="EMBL/GenBank/DDBJ databases">
        <title>Phylogenomic reconstructions and comparative analyses of Kickxellomycotina fungi.</title>
        <authorList>
            <person name="Reynolds N.K."/>
            <person name="Stajich J.E."/>
            <person name="Barry K."/>
            <person name="Grigoriev I.V."/>
            <person name="Crous P."/>
            <person name="Smith M.E."/>
        </authorList>
    </citation>
    <scope>NUCLEOTIDE SEQUENCE</scope>
    <source>
        <strain evidence="1">NRRL 5244</strain>
    </source>
</reference>
<gene>
    <name evidence="1" type="ORF">FBU59_001024</name>
</gene>
<sequence length="1241" mass="138367">MRTYGAAYLLGGLYKLIKDLVSFLNPILLSRLIGFVGTYNTPNAEPVENGYFYAISMFIVASIQALAFQQHWVKTQKVNCMIKTSYTTAIYRKALALSNDARQKYSVGEIVTHMSVDSQRVADFSSNFSHHLWSSPLQIILALVLLYRTLGWSIFAGVFAMIISIPTSAQISKRMRNQNKLLMGFRDRRMKIMDEILSGIKIIKLYAWESSFIRRVNHIRESLELATIRKYGIIQAGFSFIVTLVPFAVSFSTFGLYALADGKSHGPLTPQLVFVALTLFNMLRFPLSHGPMVIPGLLECMVSHRRIFNFLTAEEIDFTSISSEPYCRESPSSSNDDVLVSVKNGTFKWLMTEQPSLKDINIECRRDELLAVIGRVGAGKSSLVSAILGDMLKENGTVSVSGKVAYVPQQAWIMNATLKENILFGHKYEPEFYDKVIEACALRPDLDMLPGGDLTEIGEKGINLSGGQKARVSLARAVYARADVYLLDDPLSAVDAHGLLKSRARILVTNAVQYLPMVDSVAMLRDGQIVERGTFAQVMESKGEIFEFVHRFIESSASNTPGDSNATSDAEYYEDEETTNEQDGTLAPLGVGITRKSTRQTLGRASIGTIHAAQDRKKRGAAQGVPQRELEEQEARESNRIITTEVSRQGNVEWNTYMTYFRACGMRNVTIYAIAILCASVCHVLANLWLKHWASSNTDTESNIVRSFAERHTVIYYLSIYGALGALDGAMSGIQSLVLWTLCAIRASRKVHENMLVGVLRSPMSFFDVTPLGRILNRFSSDLQRCDETLPRSCSGLVNTMVGVISAVVVISMSTPAMIIVMIPLALVYRYLQQRYLFSSRELRRLDSTTRSPVFAHFQESIGGAPTIRAYGQESRFTGENEARVAKTIRAYYASLSINRWLSLRLDTLGNLVMLGTTLMAVIAVHYFGYDDSGLVGLSVAYALDFTNSLSWSVRSYTEIENSMVQLERVAEYSRLPSEAADVVEDHRPAEDWPEQGAVEFRNYSTRYREGLDLVLRDLSFRVMPNQKVGIVGRTGAGKSSLTLALFRIIEAASGQILIDGEDISKYSLFDLRSRLSIIPQDPVLFAGTLRENLDPFSQYTVDEIWCALDNAHLGDFIRSKDECLEFVVTQGGENFSVGQRQLICLARALLKRSKILVLDEATAAIDNATDAIIQESIRKEFRNCTVLTIAHRLSSVLDSDMILVVENGQLAEYDSPRNLLANENSLFSKLVEEAKSSECW</sequence>
<keyword evidence="2" id="KW-1185">Reference proteome</keyword>
<protein>
    <submittedName>
        <fullName evidence="1">Uncharacterized protein</fullName>
    </submittedName>
</protein>
<proteinExistence type="predicted"/>
<evidence type="ECO:0000313" key="1">
    <source>
        <dbReference type="EMBL" id="KAJ1949706.1"/>
    </source>
</evidence>
<evidence type="ECO:0000313" key="2">
    <source>
        <dbReference type="Proteomes" id="UP001150603"/>
    </source>
</evidence>